<gene>
    <name evidence="1" type="ORF">201phi2-1p134</name>
</gene>
<keyword evidence="2" id="KW-1185">Reference proteome</keyword>
<organism evidence="1 2">
    <name type="scientific">Pseudomonas phage 201phi2-1</name>
    <name type="common">Pseudomonas chlororaphis phage 201phi2-1</name>
    <dbReference type="NCBI Taxonomy" id="198110"/>
    <lineage>
        <taxon>Viruses</taxon>
        <taxon>Duplodnaviria</taxon>
        <taxon>Heunggongvirae</taxon>
        <taxon>Uroviricota</taxon>
        <taxon>Caudoviricetes</taxon>
        <taxon>Chimalliviridae</taxon>
        <taxon>Serwervirus</taxon>
        <taxon>Serwervirus 201phi21</taxon>
    </lineage>
</organism>
<dbReference type="RefSeq" id="YP_001956858.1">
    <property type="nucleotide sequence ID" value="NC_010821.1"/>
</dbReference>
<evidence type="ECO:0000313" key="2">
    <source>
        <dbReference type="Proteomes" id="UP000002421"/>
    </source>
</evidence>
<protein>
    <submittedName>
        <fullName evidence="1">Uncharacterized protein</fullName>
    </submittedName>
</protein>
<sequence>MMNVVFKYRMKVKADSIFDLTNRGYVVNQNDCVEGEFWLLTNSPKYLTSFVESDGFEVVVAAEEIPMA</sequence>
<reference evidence="1 2" key="1">
    <citation type="journal article" date="2008" name="Virology">
        <title>Characterization of Pseudomonas chlororaphis myovirus 201varphi2-1 via genomic sequencing, mass spectrometry, and electron microscopy.</title>
        <authorList>
            <person name="Thomas J.A."/>
            <person name="Rolando M.R."/>
            <person name="Carroll C.A."/>
            <person name="Shen P.S."/>
            <person name="Belnap D.M."/>
            <person name="Weintraub S.T."/>
            <person name="Serwer P."/>
            <person name="Hardies S.C."/>
        </authorList>
    </citation>
    <scope>NUCLEOTIDE SEQUENCE</scope>
</reference>
<proteinExistence type="predicted"/>
<organismHost>
    <name type="scientific">Pseudomonas chlororaphis</name>
    <dbReference type="NCBI Taxonomy" id="587753"/>
</organismHost>
<dbReference type="EMBL" id="EU197055">
    <property type="protein sequence ID" value="ABY62966.1"/>
    <property type="molecule type" value="Genomic_DNA"/>
</dbReference>
<evidence type="ECO:0000313" key="1">
    <source>
        <dbReference type="EMBL" id="ABY62966.1"/>
    </source>
</evidence>
<name>B3FIZ7_BP201</name>
<dbReference type="Proteomes" id="UP000002421">
    <property type="component" value="Segment"/>
</dbReference>
<accession>B3FIZ7</accession>
<dbReference type="KEGG" id="vg:6372599"/>